<comment type="caution">
    <text evidence="1">The sequence shown here is derived from an EMBL/GenBank/DDBJ whole genome shotgun (WGS) entry which is preliminary data.</text>
</comment>
<evidence type="ECO:0000313" key="1">
    <source>
        <dbReference type="EMBL" id="KAI3668181.1"/>
    </source>
</evidence>
<proteinExistence type="predicted"/>
<reference evidence="2" key="1">
    <citation type="journal article" date="2022" name="Mol. Ecol. Resour.">
        <title>The genomes of chicory, endive, great burdock and yacon provide insights into Asteraceae palaeo-polyploidization history and plant inulin production.</title>
        <authorList>
            <person name="Fan W."/>
            <person name="Wang S."/>
            <person name="Wang H."/>
            <person name="Wang A."/>
            <person name="Jiang F."/>
            <person name="Liu H."/>
            <person name="Zhao H."/>
            <person name="Xu D."/>
            <person name="Zhang Y."/>
        </authorList>
    </citation>
    <scope>NUCLEOTIDE SEQUENCE [LARGE SCALE GENOMIC DNA]</scope>
    <source>
        <strain evidence="2">cv. Niubang</strain>
    </source>
</reference>
<gene>
    <name evidence="1" type="ORF">L6452_43258</name>
</gene>
<evidence type="ECO:0000313" key="2">
    <source>
        <dbReference type="Proteomes" id="UP001055879"/>
    </source>
</evidence>
<accession>A0ACB8XLN5</accession>
<keyword evidence="2" id="KW-1185">Reference proteome</keyword>
<sequence>MVLRLEGGSIVINDMTIHEILKVPIGGLDLTNMETTEEGVELAAIWKKQYKKGSPRPTDVMNAILSSTDAGPLTFLTLLYVESTIWPNSENGTNDPPLHKWNMNDLRERQQCAIKRGGFHRALLRGPGQTSNINNENTNLHPPSPKENKEDEEEIKKRYIMELNEKFALLMRAKVNAQTLIENAKERFPLDTIFERYEDELAIFFNETAFRGSDKNKPPTTLSRHKEAGSSKEGAHEANIDIVCTPTKLCFDNIDSLEALSPLSPYWYSQTTYDIIDAQIEERSGAKDPTNNDHTGEDHKTSEDEHPNSNASPTNLEIVAYDEPEEQVVPISQYGPDIPVPRFNLGISPLKPAVEKRPSKKGKEFLQNSTFSFVLGCFVLDDVALVF</sequence>
<dbReference type="Proteomes" id="UP001055879">
    <property type="component" value="Linkage Group LG17"/>
</dbReference>
<dbReference type="EMBL" id="CM042063">
    <property type="protein sequence ID" value="KAI3668181.1"/>
    <property type="molecule type" value="Genomic_DNA"/>
</dbReference>
<organism evidence="1 2">
    <name type="scientific">Arctium lappa</name>
    <name type="common">Greater burdock</name>
    <name type="synonym">Lappa major</name>
    <dbReference type="NCBI Taxonomy" id="4217"/>
    <lineage>
        <taxon>Eukaryota</taxon>
        <taxon>Viridiplantae</taxon>
        <taxon>Streptophyta</taxon>
        <taxon>Embryophyta</taxon>
        <taxon>Tracheophyta</taxon>
        <taxon>Spermatophyta</taxon>
        <taxon>Magnoliopsida</taxon>
        <taxon>eudicotyledons</taxon>
        <taxon>Gunneridae</taxon>
        <taxon>Pentapetalae</taxon>
        <taxon>asterids</taxon>
        <taxon>campanulids</taxon>
        <taxon>Asterales</taxon>
        <taxon>Asteraceae</taxon>
        <taxon>Carduoideae</taxon>
        <taxon>Cardueae</taxon>
        <taxon>Arctiinae</taxon>
        <taxon>Arctium</taxon>
    </lineage>
</organism>
<name>A0ACB8XLN5_ARCLA</name>
<protein>
    <submittedName>
        <fullName evidence="1">Uncharacterized protein</fullName>
    </submittedName>
</protein>
<reference evidence="1 2" key="2">
    <citation type="journal article" date="2022" name="Mol. Ecol. Resour.">
        <title>The genomes of chicory, endive, great burdock and yacon provide insights into Asteraceae paleo-polyploidization history and plant inulin production.</title>
        <authorList>
            <person name="Fan W."/>
            <person name="Wang S."/>
            <person name="Wang H."/>
            <person name="Wang A."/>
            <person name="Jiang F."/>
            <person name="Liu H."/>
            <person name="Zhao H."/>
            <person name="Xu D."/>
            <person name="Zhang Y."/>
        </authorList>
    </citation>
    <scope>NUCLEOTIDE SEQUENCE [LARGE SCALE GENOMIC DNA]</scope>
    <source>
        <strain evidence="2">cv. Niubang</strain>
    </source>
</reference>